<keyword evidence="2" id="KW-0812">Transmembrane</keyword>
<evidence type="ECO:0000256" key="1">
    <source>
        <dbReference type="SAM" id="MobiDB-lite"/>
    </source>
</evidence>
<feature type="compositionally biased region" description="Pro residues" evidence="1">
    <location>
        <begin position="46"/>
        <end position="56"/>
    </location>
</feature>
<feature type="compositionally biased region" description="Low complexity" evidence="1">
    <location>
        <begin position="57"/>
        <end position="71"/>
    </location>
</feature>
<dbReference type="EMBL" id="LT629758">
    <property type="protein sequence ID" value="SDT78260.1"/>
    <property type="molecule type" value="Genomic_DNA"/>
</dbReference>
<keyword evidence="2" id="KW-1133">Transmembrane helix</keyword>
<name>A0A1H2D695_9ACTN</name>
<keyword evidence="2" id="KW-0472">Membrane</keyword>
<dbReference type="RefSeq" id="WP_157751995.1">
    <property type="nucleotide sequence ID" value="NZ_BOMJ01000024.1"/>
</dbReference>
<dbReference type="STRING" id="113562.SAMN04489716_8298"/>
<protein>
    <submittedName>
        <fullName evidence="3">Uncharacterized protein</fullName>
    </submittedName>
</protein>
<dbReference type="AlphaFoldDB" id="A0A1H2D695"/>
<feature type="transmembrane region" description="Helical" evidence="2">
    <location>
        <begin position="20"/>
        <end position="40"/>
    </location>
</feature>
<evidence type="ECO:0000256" key="2">
    <source>
        <dbReference type="SAM" id="Phobius"/>
    </source>
</evidence>
<reference evidence="3 4" key="1">
    <citation type="submission" date="2016-10" db="EMBL/GenBank/DDBJ databases">
        <authorList>
            <person name="de Groot N.N."/>
        </authorList>
    </citation>
    <scope>NUCLEOTIDE SEQUENCE [LARGE SCALE GENOMIC DNA]</scope>
    <source>
        <strain evidence="3 4">DSM 43941</strain>
    </source>
</reference>
<organism evidence="3 4">
    <name type="scientific">Actinoplanes derwentensis</name>
    <dbReference type="NCBI Taxonomy" id="113562"/>
    <lineage>
        <taxon>Bacteria</taxon>
        <taxon>Bacillati</taxon>
        <taxon>Actinomycetota</taxon>
        <taxon>Actinomycetes</taxon>
        <taxon>Micromonosporales</taxon>
        <taxon>Micromonosporaceae</taxon>
        <taxon>Actinoplanes</taxon>
    </lineage>
</organism>
<proteinExistence type="predicted"/>
<evidence type="ECO:0000313" key="3">
    <source>
        <dbReference type="EMBL" id="SDT78260.1"/>
    </source>
</evidence>
<gene>
    <name evidence="3" type="ORF">SAMN04489716_8298</name>
</gene>
<dbReference type="Proteomes" id="UP000198688">
    <property type="component" value="Chromosome I"/>
</dbReference>
<accession>A0A1H2D695</accession>
<keyword evidence="4" id="KW-1185">Reference proteome</keyword>
<evidence type="ECO:0000313" key="4">
    <source>
        <dbReference type="Proteomes" id="UP000198688"/>
    </source>
</evidence>
<feature type="region of interest" description="Disordered" evidence="1">
    <location>
        <begin position="37"/>
        <end position="71"/>
    </location>
</feature>
<sequence>MGDGFQRVPGRRQRPIVQGVGGMIAAVLILGGGLLAGRLLTDEPPHPPPSPDPSPVPSLSSPPTSRSSPLR</sequence>